<dbReference type="Proteomes" id="UP000002710">
    <property type="component" value="Chromosome"/>
</dbReference>
<sequence length="496" mass="54965">MSIPLNHNTPLPLYKQLAAYLRQRIELGELEPGTKLPSIRHMARSQGINRITVETAYAELEADGLVTSRRGSGTFVLPPFPGHDGPQADTPGRWPAWQHAAAERFEAIWPGHPAPLHSGATPAGVISLADGNSDPLLFPFEAFSRTLREVMRRDGTAALEYEEAAGYRPLRRTIARILVDQGIGVTPDNIVVTSGSQQAIFIIAQVLLRKGQTVYTETPTYPESLRLFRTMGMRIAAIPMDSGGMRTDLLEQAMRTHGEGLILTMPTFHNPTGICMDGHRRRILASMAEAHGIAVVEDDYAGDIRYEGHSQPAIKSLSAAGNCLYIGTFSKMLVPGLRVGYIVAEGPVLTQLERYKRMLDLSSPGLVQRVLERFVDVGSYRNHLNRLCRTYRMRRDIMLDCAQKWLPRCVHITPPSGGLFAWLRLPEDVHADALAETAPHHGVAIASGTAFFPQPQEGARHIRINFCRHDENTLKEAMRRLGTAMQKSIAATKYMK</sequence>
<protein>
    <submittedName>
        <fullName evidence="7">Transcriptional regulator, GntR family with aminotransferase domain-containing protein</fullName>
        <ecNumber evidence="7">2.6.1.57</ecNumber>
    </submittedName>
</protein>
<dbReference type="InterPro" id="IPR000524">
    <property type="entry name" value="Tscrpt_reg_HTH_GntR"/>
</dbReference>
<name>Q315H4_OLEA2</name>
<dbReference type="InterPro" id="IPR051446">
    <property type="entry name" value="HTH_trans_reg/aminotransferase"/>
</dbReference>
<proteinExistence type="inferred from homology"/>
<comment type="similarity">
    <text evidence="1">In the C-terminal section; belongs to the class-I pyridoxal-phosphate-dependent aminotransferase family.</text>
</comment>
<dbReference type="eggNOG" id="COG1167">
    <property type="taxonomic scope" value="Bacteria"/>
</dbReference>
<evidence type="ECO:0000313" key="7">
    <source>
        <dbReference type="EMBL" id="ABB37422.2"/>
    </source>
</evidence>
<dbReference type="AlphaFoldDB" id="Q315H4"/>
<dbReference type="SUPFAM" id="SSF46785">
    <property type="entry name" value="Winged helix' DNA-binding domain"/>
    <property type="match status" value="1"/>
</dbReference>
<dbReference type="CDD" id="cd00609">
    <property type="entry name" value="AAT_like"/>
    <property type="match status" value="1"/>
</dbReference>
<dbReference type="EC" id="2.6.1.57" evidence="7"/>
<keyword evidence="4" id="KW-0238">DNA-binding</keyword>
<dbReference type="InterPro" id="IPR015424">
    <property type="entry name" value="PyrdxlP-dep_Trfase"/>
</dbReference>
<dbReference type="CDD" id="cd07377">
    <property type="entry name" value="WHTH_GntR"/>
    <property type="match status" value="1"/>
</dbReference>
<dbReference type="InterPro" id="IPR015422">
    <property type="entry name" value="PyrdxlP-dep_Trfase_small"/>
</dbReference>
<dbReference type="STRING" id="207559.Dde_0621"/>
<dbReference type="GO" id="GO:0030170">
    <property type="term" value="F:pyridoxal phosphate binding"/>
    <property type="evidence" value="ECO:0007669"/>
    <property type="project" value="InterPro"/>
</dbReference>
<dbReference type="EMBL" id="CP000112">
    <property type="protein sequence ID" value="ABB37422.2"/>
    <property type="molecule type" value="Genomic_DNA"/>
</dbReference>
<keyword evidence="2" id="KW-0663">Pyridoxal phosphate</keyword>
<evidence type="ECO:0000259" key="6">
    <source>
        <dbReference type="PROSITE" id="PS50949"/>
    </source>
</evidence>
<dbReference type="KEGG" id="dde:Dde_0621"/>
<reference evidence="7 8" key="1">
    <citation type="journal article" date="2011" name="J. Bacteriol.">
        <title>Complete genome sequence and updated annotation of Desulfovibrio alaskensis G20.</title>
        <authorList>
            <person name="Hauser L.J."/>
            <person name="Land M.L."/>
            <person name="Brown S.D."/>
            <person name="Larimer F."/>
            <person name="Keller K.L."/>
            <person name="Rapp-Giles B.J."/>
            <person name="Price M.N."/>
            <person name="Lin M."/>
            <person name="Bruce D.C."/>
            <person name="Detter J.C."/>
            <person name="Tapia R."/>
            <person name="Han C.S."/>
            <person name="Goodwin L.A."/>
            <person name="Cheng J.F."/>
            <person name="Pitluck S."/>
            <person name="Copeland A."/>
            <person name="Lucas S."/>
            <person name="Nolan M."/>
            <person name="Lapidus A.L."/>
            <person name="Palumbo A.V."/>
            <person name="Wall J.D."/>
        </authorList>
    </citation>
    <scope>NUCLEOTIDE SEQUENCE [LARGE SCALE GENOMIC DNA]</scope>
    <source>
        <strain evidence="8">ATCC BAA 1058 / DSM 17464 / G20</strain>
    </source>
</reference>
<dbReference type="GO" id="GO:0003677">
    <property type="term" value="F:DNA binding"/>
    <property type="evidence" value="ECO:0007669"/>
    <property type="project" value="UniProtKB-KW"/>
</dbReference>
<dbReference type="Gene3D" id="3.40.640.10">
    <property type="entry name" value="Type I PLP-dependent aspartate aminotransferase-like (Major domain)"/>
    <property type="match status" value="1"/>
</dbReference>
<dbReference type="PRINTS" id="PR00035">
    <property type="entry name" value="HTHGNTR"/>
</dbReference>
<dbReference type="SMART" id="SM00345">
    <property type="entry name" value="HTH_GNTR"/>
    <property type="match status" value="1"/>
</dbReference>
<dbReference type="HOGENOM" id="CLU_017584_0_0_7"/>
<dbReference type="GO" id="GO:0003700">
    <property type="term" value="F:DNA-binding transcription factor activity"/>
    <property type="evidence" value="ECO:0007669"/>
    <property type="project" value="InterPro"/>
</dbReference>
<dbReference type="PROSITE" id="PS50949">
    <property type="entry name" value="HTH_GNTR"/>
    <property type="match status" value="1"/>
</dbReference>
<accession>Q315H4</accession>
<evidence type="ECO:0000256" key="4">
    <source>
        <dbReference type="ARBA" id="ARBA00023125"/>
    </source>
</evidence>
<keyword evidence="7" id="KW-0032">Aminotransferase</keyword>
<evidence type="ECO:0000256" key="2">
    <source>
        <dbReference type="ARBA" id="ARBA00022898"/>
    </source>
</evidence>
<evidence type="ECO:0000256" key="3">
    <source>
        <dbReference type="ARBA" id="ARBA00023015"/>
    </source>
</evidence>
<keyword evidence="5" id="KW-0804">Transcription</keyword>
<evidence type="ECO:0000256" key="5">
    <source>
        <dbReference type="ARBA" id="ARBA00023163"/>
    </source>
</evidence>
<keyword evidence="7" id="KW-0808">Transferase</keyword>
<keyword evidence="8" id="KW-1185">Reference proteome</keyword>
<dbReference type="Pfam" id="PF00392">
    <property type="entry name" value="GntR"/>
    <property type="match status" value="1"/>
</dbReference>
<dbReference type="GO" id="GO:0008483">
    <property type="term" value="F:transaminase activity"/>
    <property type="evidence" value="ECO:0007669"/>
    <property type="project" value="UniProtKB-KW"/>
</dbReference>
<dbReference type="PANTHER" id="PTHR46577">
    <property type="entry name" value="HTH-TYPE TRANSCRIPTIONAL REGULATORY PROTEIN GABR"/>
    <property type="match status" value="1"/>
</dbReference>
<dbReference type="RefSeq" id="WP_011366723.1">
    <property type="nucleotide sequence ID" value="NC_007519.1"/>
</dbReference>
<dbReference type="InterPro" id="IPR036390">
    <property type="entry name" value="WH_DNA-bd_sf"/>
</dbReference>
<dbReference type="SUPFAM" id="SSF53383">
    <property type="entry name" value="PLP-dependent transferases"/>
    <property type="match status" value="1"/>
</dbReference>
<dbReference type="PANTHER" id="PTHR46577:SF2">
    <property type="entry name" value="TRANSCRIPTIONAL REGULATORY PROTEIN"/>
    <property type="match status" value="1"/>
</dbReference>
<dbReference type="Gene3D" id="3.90.1150.10">
    <property type="entry name" value="Aspartate Aminotransferase, domain 1"/>
    <property type="match status" value="1"/>
</dbReference>
<evidence type="ECO:0000313" key="8">
    <source>
        <dbReference type="Proteomes" id="UP000002710"/>
    </source>
</evidence>
<dbReference type="InterPro" id="IPR015421">
    <property type="entry name" value="PyrdxlP-dep_Trfase_major"/>
</dbReference>
<dbReference type="Pfam" id="PF00155">
    <property type="entry name" value="Aminotran_1_2"/>
    <property type="match status" value="1"/>
</dbReference>
<dbReference type="Gene3D" id="1.10.10.10">
    <property type="entry name" value="Winged helix-like DNA-binding domain superfamily/Winged helix DNA-binding domain"/>
    <property type="match status" value="1"/>
</dbReference>
<evidence type="ECO:0000256" key="1">
    <source>
        <dbReference type="ARBA" id="ARBA00005384"/>
    </source>
</evidence>
<keyword evidence="3" id="KW-0805">Transcription regulation</keyword>
<gene>
    <name evidence="7" type="ordered locus">Dde_0621</name>
</gene>
<dbReference type="InterPro" id="IPR004839">
    <property type="entry name" value="Aminotransferase_I/II_large"/>
</dbReference>
<organism evidence="7 8">
    <name type="scientific">Oleidesulfovibrio alaskensis (strain ATCC BAA-1058 / DSM 17464 / G20)</name>
    <name type="common">Desulfovibrio alaskensis</name>
    <dbReference type="NCBI Taxonomy" id="207559"/>
    <lineage>
        <taxon>Bacteria</taxon>
        <taxon>Pseudomonadati</taxon>
        <taxon>Thermodesulfobacteriota</taxon>
        <taxon>Desulfovibrionia</taxon>
        <taxon>Desulfovibrionales</taxon>
        <taxon>Desulfovibrionaceae</taxon>
        <taxon>Oleidesulfovibrio</taxon>
    </lineage>
</organism>
<feature type="domain" description="HTH gntR-type" evidence="6">
    <location>
        <begin position="11"/>
        <end position="79"/>
    </location>
</feature>
<dbReference type="InterPro" id="IPR036388">
    <property type="entry name" value="WH-like_DNA-bd_sf"/>
</dbReference>